<dbReference type="GO" id="GO:0005743">
    <property type="term" value="C:mitochondrial inner membrane"/>
    <property type="evidence" value="ECO:0007669"/>
    <property type="project" value="UniProtKB-SubCell"/>
</dbReference>
<sequence>MVSGDDPVESFLNSLHAVKDALLPLESGIRQAAKDLESCWASPRNGGNNLELLPGLNFFAENSKVRNCSVKKKQCQDAVIDERKKGLLVRIPIKTFLGMFFQKPGSNGFKTQLSKRGSKENDFAKEESFCVKCLQVAVTWSLLLNSFVQAFPSPFKSGKNRIQRPCSQENACLESDLCDQFTQNLQNFDQGIEESCHKSCDSSSPFAQFDHLKVVTGILQGRKADFNGFLGNLRFARVGGVPPTLVGVPSSVKEGEDDISTGNTEEAEISSPQKLANGLLNIPLSNVERLRSTLSNVSLTELIELVPQLGRPPKDYPDKKNLFSVQDFFRYTESEGRRFFEELDRDGDGEVTLEDLEIAVRRRRLPRRYAREFMRRTRSHLFSKSFGWKQFLSLMEQKEPTILRAYTTLCLSKSGTLQKSQILTSLKNAGLPANEDNAVAMMRFLNADTEGSISYGHFRNFMLLLPSDRLKDDPRSLVESSYEGLDRKRFTSFPRVEKGLVPASGWCLLPSASTCLGQLMKKSNRSCPELDLLKELFTSLPSPENGVSWWSLLLVVEERSLSCQTPGKRPYNGFKDCSFLKRKKAGVQKTTYLNTSEGRRRRRLSLPILCSALKPGGGSGTSPNLSRRTPSFNRKQLYRLVSYLEESRPVGGRRSGHCVHMDSFWNIWFEAATVVAVAPPVEIPAGSVLKSALAGGLACALSTSLIHGLRTGIFEASKIVLINVAPTLPEFQVQSLASFCSTILGTAVRIPCEVLKQRLQAGIFDNVGQAIAGTLHQDGLKGFFRGTGATLCREVPFYVAGMGLYAESKKAAQHLLRRDLEPWETIVVGALSGGLAAVVTTPFDVMKTRMMTAPQGLPVSMSMVAFSILRQEGPLGLFKGAVPRFFWIAPLGAMNFAGYELARKAMDKNEEPTSDQLSQKRLANSG</sequence>
<evidence type="ECO:0000256" key="5">
    <source>
        <dbReference type="ARBA" id="ARBA00022737"/>
    </source>
</evidence>
<feature type="repeat" description="Solcar" evidence="9">
    <location>
        <begin position="729"/>
        <end position="811"/>
    </location>
</feature>
<dbReference type="OMA" id="RYAHELM"/>
<keyword evidence="12" id="KW-1185">Reference proteome</keyword>
<dbReference type="OrthoDB" id="276989at2759"/>
<dbReference type="Gene3D" id="1.50.40.10">
    <property type="entry name" value="Mitochondrial carrier domain"/>
    <property type="match status" value="1"/>
</dbReference>
<reference evidence="11 12" key="1">
    <citation type="submission" date="2020-04" db="EMBL/GenBank/DDBJ databases">
        <title>Plant Genome Project.</title>
        <authorList>
            <person name="Zhang R.-G."/>
        </authorList>
    </citation>
    <scope>NUCLEOTIDE SEQUENCE [LARGE SCALE GENOMIC DNA]</scope>
    <source>
        <strain evidence="11">YNK0</strain>
        <tissue evidence="11">Leaf</tissue>
    </source>
</reference>
<evidence type="ECO:0000256" key="3">
    <source>
        <dbReference type="ARBA" id="ARBA00022448"/>
    </source>
</evidence>
<dbReference type="InterPro" id="IPR011992">
    <property type="entry name" value="EF-hand-dom_pair"/>
</dbReference>
<dbReference type="AlphaFoldDB" id="A0A834ZAR0"/>
<keyword evidence="4 9" id="KW-0812">Transmembrane</keyword>
<evidence type="ECO:0000256" key="2">
    <source>
        <dbReference type="ARBA" id="ARBA00006375"/>
    </source>
</evidence>
<evidence type="ECO:0000256" key="6">
    <source>
        <dbReference type="ARBA" id="ARBA00022837"/>
    </source>
</evidence>
<keyword evidence="6" id="KW-0106">Calcium</keyword>
<feature type="repeat" description="Solcar" evidence="9">
    <location>
        <begin position="820"/>
        <end position="905"/>
    </location>
</feature>
<dbReference type="Pfam" id="PF00153">
    <property type="entry name" value="Mito_carr"/>
    <property type="match status" value="2"/>
</dbReference>
<evidence type="ECO:0000256" key="7">
    <source>
        <dbReference type="ARBA" id="ARBA00022989"/>
    </source>
</evidence>
<name>A0A834ZAR0_TETSI</name>
<evidence type="ECO:0000313" key="11">
    <source>
        <dbReference type="EMBL" id="KAF8403062.1"/>
    </source>
</evidence>
<dbReference type="PROSITE" id="PS50222">
    <property type="entry name" value="EF_HAND_2"/>
    <property type="match status" value="1"/>
</dbReference>
<organism evidence="11 12">
    <name type="scientific">Tetracentron sinense</name>
    <name type="common">Spur-leaf</name>
    <dbReference type="NCBI Taxonomy" id="13715"/>
    <lineage>
        <taxon>Eukaryota</taxon>
        <taxon>Viridiplantae</taxon>
        <taxon>Streptophyta</taxon>
        <taxon>Embryophyta</taxon>
        <taxon>Tracheophyta</taxon>
        <taxon>Spermatophyta</taxon>
        <taxon>Magnoliopsida</taxon>
        <taxon>Trochodendrales</taxon>
        <taxon>Trochodendraceae</taxon>
        <taxon>Tetracentron</taxon>
    </lineage>
</organism>
<comment type="subcellular location">
    <subcellularLocation>
        <location evidence="1">Mitochondrion inner membrane</location>
        <topology evidence="1">Multi-pass membrane protein</topology>
    </subcellularLocation>
</comment>
<evidence type="ECO:0000256" key="9">
    <source>
        <dbReference type="PROSITE-ProRule" id="PRU00282"/>
    </source>
</evidence>
<keyword evidence="8 9" id="KW-0472">Membrane</keyword>
<comment type="caution">
    <text evidence="11">The sequence shown here is derived from an EMBL/GenBank/DDBJ whole genome shotgun (WGS) entry which is preliminary data.</text>
</comment>
<keyword evidence="5" id="KW-0677">Repeat</keyword>
<keyword evidence="3" id="KW-0813">Transport</keyword>
<dbReference type="FunFam" id="1.10.238.10:FF:000196">
    <property type="entry name" value="Mitochondrial substrate carrier family protein"/>
    <property type="match status" value="1"/>
</dbReference>
<dbReference type="FunFam" id="1.50.40.10:FF:000041">
    <property type="entry name" value="Mitochondrial substrate carrier family protein"/>
    <property type="match status" value="1"/>
</dbReference>
<evidence type="ECO:0000259" key="10">
    <source>
        <dbReference type="PROSITE" id="PS50222"/>
    </source>
</evidence>
<dbReference type="Gene3D" id="1.10.238.10">
    <property type="entry name" value="EF-hand"/>
    <property type="match status" value="1"/>
</dbReference>
<comment type="similarity">
    <text evidence="2">Belongs to the mitochondrial carrier (TC 2.A.29) family.</text>
</comment>
<dbReference type="SUPFAM" id="SSF47473">
    <property type="entry name" value="EF-hand"/>
    <property type="match status" value="1"/>
</dbReference>
<dbReference type="SUPFAM" id="SSF103506">
    <property type="entry name" value="Mitochondrial carrier"/>
    <property type="match status" value="1"/>
</dbReference>
<keyword evidence="7" id="KW-1133">Transmembrane helix</keyword>
<proteinExistence type="inferred from homology"/>
<dbReference type="InterPro" id="IPR018247">
    <property type="entry name" value="EF_Hand_1_Ca_BS"/>
</dbReference>
<dbReference type="GO" id="GO:0005509">
    <property type="term" value="F:calcium ion binding"/>
    <property type="evidence" value="ECO:0007669"/>
    <property type="project" value="InterPro"/>
</dbReference>
<feature type="domain" description="EF-hand" evidence="10">
    <location>
        <begin position="331"/>
        <end position="366"/>
    </location>
</feature>
<dbReference type="InterPro" id="IPR018108">
    <property type="entry name" value="MCP_transmembrane"/>
</dbReference>
<protein>
    <recommendedName>
        <fullName evidence="10">EF-hand domain-containing protein</fullName>
    </recommendedName>
</protein>
<dbReference type="PROSITE" id="PS00018">
    <property type="entry name" value="EF_HAND_1"/>
    <property type="match status" value="1"/>
</dbReference>
<evidence type="ECO:0000256" key="4">
    <source>
        <dbReference type="ARBA" id="ARBA00022692"/>
    </source>
</evidence>
<dbReference type="EMBL" id="JABCRI010000007">
    <property type="protein sequence ID" value="KAF8403062.1"/>
    <property type="molecule type" value="Genomic_DNA"/>
</dbReference>
<evidence type="ECO:0000256" key="8">
    <source>
        <dbReference type="ARBA" id="ARBA00023136"/>
    </source>
</evidence>
<evidence type="ECO:0000256" key="1">
    <source>
        <dbReference type="ARBA" id="ARBA00004448"/>
    </source>
</evidence>
<accession>A0A834ZAR0</accession>
<dbReference type="InterPro" id="IPR002048">
    <property type="entry name" value="EF_hand_dom"/>
</dbReference>
<dbReference type="PANTHER" id="PTHR45667">
    <property type="entry name" value="S-ADENOSYLMETHIONINE MITOCHONDRIAL CARRIER PROTEIN"/>
    <property type="match status" value="1"/>
</dbReference>
<dbReference type="Proteomes" id="UP000655225">
    <property type="component" value="Unassembled WGS sequence"/>
</dbReference>
<dbReference type="InterPro" id="IPR023395">
    <property type="entry name" value="MCP_dom_sf"/>
</dbReference>
<dbReference type="PROSITE" id="PS50920">
    <property type="entry name" value="SOLCAR"/>
    <property type="match status" value="2"/>
</dbReference>
<gene>
    <name evidence="11" type="ORF">HHK36_011156</name>
</gene>
<evidence type="ECO:0000313" key="12">
    <source>
        <dbReference type="Proteomes" id="UP000655225"/>
    </source>
</evidence>